<protein>
    <submittedName>
        <fullName evidence="1">Uncharacterized protein</fullName>
    </submittedName>
</protein>
<gene>
    <name evidence="1" type="ORF">K0M31_016174</name>
</gene>
<organism evidence="1 2">
    <name type="scientific">Melipona bicolor</name>
    <dbReference type="NCBI Taxonomy" id="60889"/>
    <lineage>
        <taxon>Eukaryota</taxon>
        <taxon>Metazoa</taxon>
        <taxon>Ecdysozoa</taxon>
        <taxon>Arthropoda</taxon>
        <taxon>Hexapoda</taxon>
        <taxon>Insecta</taxon>
        <taxon>Pterygota</taxon>
        <taxon>Neoptera</taxon>
        <taxon>Endopterygota</taxon>
        <taxon>Hymenoptera</taxon>
        <taxon>Apocrita</taxon>
        <taxon>Aculeata</taxon>
        <taxon>Apoidea</taxon>
        <taxon>Anthophila</taxon>
        <taxon>Apidae</taxon>
        <taxon>Melipona</taxon>
    </lineage>
</organism>
<accession>A0AA40G799</accession>
<dbReference type="Proteomes" id="UP001177670">
    <property type="component" value="Unassembled WGS sequence"/>
</dbReference>
<reference evidence="1" key="1">
    <citation type="submission" date="2021-10" db="EMBL/GenBank/DDBJ databases">
        <title>Melipona bicolor Genome sequencing and assembly.</title>
        <authorList>
            <person name="Araujo N.S."/>
            <person name="Arias M.C."/>
        </authorList>
    </citation>
    <scope>NUCLEOTIDE SEQUENCE</scope>
    <source>
        <strain evidence="1">USP_2M_L1-L4_2017</strain>
        <tissue evidence="1">Whole body</tissue>
    </source>
</reference>
<proteinExistence type="predicted"/>
<comment type="caution">
    <text evidence="1">The sequence shown here is derived from an EMBL/GenBank/DDBJ whole genome shotgun (WGS) entry which is preliminary data.</text>
</comment>
<keyword evidence="2" id="KW-1185">Reference proteome</keyword>
<name>A0AA40G799_9HYME</name>
<sequence length="101" mass="11708">MYQVWDYDLKWDRLWDLSQGYTRIAAIVPSPGSYCLGIDEWICICLARELDFSLSDLQLHESSGLSNSNPEMRKRVPIVGRMYRTGTSLIVQELLFFISND</sequence>
<dbReference type="EMBL" id="JAHYIQ010000005">
    <property type="protein sequence ID" value="KAK1132033.1"/>
    <property type="molecule type" value="Genomic_DNA"/>
</dbReference>
<evidence type="ECO:0000313" key="2">
    <source>
        <dbReference type="Proteomes" id="UP001177670"/>
    </source>
</evidence>
<dbReference type="AlphaFoldDB" id="A0AA40G799"/>
<evidence type="ECO:0000313" key="1">
    <source>
        <dbReference type="EMBL" id="KAK1132033.1"/>
    </source>
</evidence>